<dbReference type="PANTHER" id="PTHR43884:SF20">
    <property type="entry name" value="ACYL-COA DEHYDROGENASE FADE28"/>
    <property type="match status" value="1"/>
</dbReference>
<evidence type="ECO:0000256" key="3">
    <source>
        <dbReference type="ARBA" id="ARBA00022630"/>
    </source>
</evidence>
<protein>
    <recommendedName>
        <fullName evidence="10">Acyl-CoA dehydrogenase</fullName>
    </recommendedName>
</protein>
<dbReference type="SUPFAM" id="SSF56645">
    <property type="entry name" value="Acyl-CoA dehydrogenase NM domain-like"/>
    <property type="match status" value="1"/>
</dbReference>
<keyword evidence="4" id="KW-0274">FAD</keyword>
<dbReference type="STRING" id="53378.BRW65_01635"/>
<comment type="cofactor">
    <cofactor evidence="1">
        <name>FAD</name>
        <dbReference type="ChEBI" id="CHEBI:57692"/>
    </cofactor>
</comment>
<name>A0A1Q4I2P0_9MYCO</name>
<keyword evidence="3" id="KW-0285">Flavoprotein</keyword>
<dbReference type="InterPro" id="IPR009100">
    <property type="entry name" value="AcylCoA_DH/oxidase_NM_dom_sf"/>
</dbReference>
<dbReference type="Pfam" id="PF02771">
    <property type="entry name" value="Acyl-CoA_dh_N"/>
    <property type="match status" value="1"/>
</dbReference>
<dbReference type="Gene3D" id="1.10.540.10">
    <property type="entry name" value="Acyl-CoA dehydrogenase/oxidase, N-terminal domain"/>
    <property type="match status" value="1"/>
</dbReference>
<comment type="similarity">
    <text evidence="2">Belongs to the acyl-CoA dehydrogenase family.</text>
</comment>
<organism evidence="8 9">
    <name type="scientific">Mycobacterium paraffinicum</name>
    <dbReference type="NCBI Taxonomy" id="53378"/>
    <lineage>
        <taxon>Bacteria</taxon>
        <taxon>Bacillati</taxon>
        <taxon>Actinomycetota</taxon>
        <taxon>Actinomycetes</taxon>
        <taxon>Mycobacteriales</taxon>
        <taxon>Mycobacteriaceae</taxon>
        <taxon>Mycobacterium</taxon>
    </lineage>
</organism>
<gene>
    <name evidence="8" type="ORF">BRW65_01635</name>
</gene>
<evidence type="ECO:0000256" key="1">
    <source>
        <dbReference type="ARBA" id="ARBA00001974"/>
    </source>
</evidence>
<dbReference type="OrthoDB" id="8677713at2"/>
<evidence type="ECO:0000256" key="4">
    <source>
        <dbReference type="ARBA" id="ARBA00022827"/>
    </source>
</evidence>
<dbReference type="PANTHER" id="PTHR43884">
    <property type="entry name" value="ACYL-COA DEHYDROGENASE"/>
    <property type="match status" value="1"/>
</dbReference>
<dbReference type="GO" id="GO:0003995">
    <property type="term" value="F:acyl-CoA dehydrogenase activity"/>
    <property type="evidence" value="ECO:0007669"/>
    <property type="project" value="TreeGrafter"/>
</dbReference>
<evidence type="ECO:0000313" key="8">
    <source>
        <dbReference type="EMBL" id="OJZ76158.1"/>
    </source>
</evidence>
<evidence type="ECO:0000259" key="7">
    <source>
        <dbReference type="Pfam" id="PF02771"/>
    </source>
</evidence>
<dbReference type="Pfam" id="PF00441">
    <property type="entry name" value="Acyl-CoA_dh_1"/>
    <property type="match status" value="1"/>
</dbReference>
<dbReference type="RefSeq" id="WP_073870489.1">
    <property type="nucleotide sequence ID" value="NZ_MPNT01000001.1"/>
</dbReference>
<evidence type="ECO:0008006" key="10">
    <source>
        <dbReference type="Google" id="ProtNLM"/>
    </source>
</evidence>
<accession>A0A1Q4I2P0</accession>
<proteinExistence type="inferred from homology"/>
<sequence length="379" mass="40491">MRLDLSEEQELFRQTARQFLESSVPLSAIREMWHSDWGFEHDWWRRAAGLGWTSLLVDEGAGGGCLSGQPVCDAAIVAEEIGRIAGPGPFLPVSVAAFAISESGTPEQRANLLPGLLDGSAVSAWALAEAGDVWRCDDLETTVALDPDAVVVSGRKCYVEALGSADWVLVTGKSVDGPTQVAVPMDAPGVTVTAGRSVDLVRRFGALTLDNVRLPSSCVVGETGCAAKAVERQTQLALILQCAQINGAAGEIFYRTVEYAKHRFAFGRPIGAYQALKHRFADMLQRLEFARAIADAAAAAFDRDDAEAGELARVAKAYVPDAGLDIIDDCVQIHGGIGVTWEHDAHIFSRRVALDRALYGAPELHKDTLVDGLGLVAVP</sequence>
<reference evidence="8 9" key="1">
    <citation type="submission" date="2016-11" db="EMBL/GenBank/DDBJ databases">
        <title>Genome sequences of unsequenced Mycobacteria.</title>
        <authorList>
            <person name="Greninger A.L."/>
            <person name="Fang F."/>
            <person name="Jerome K.R."/>
        </authorList>
    </citation>
    <scope>NUCLEOTIDE SEQUENCE [LARGE SCALE GENOMIC DNA]</scope>
    <source>
        <strain evidence="8 9">M11</strain>
    </source>
</reference>
<dbReference type="Proteomes" id="UP000186438">
    <property type="component" value="Unassembled WGS sequence"/>
</dbReference>
<feature type="domain" description="Acyl-CoA dehydrogenase/oxidase C-terminal" evidence="6">
    <location>
        <begin position="239"/>
        <end position="372"/>
    </location>
</feature>
<keyword evidence="9" id="KW-1185">Reference proteome</keyword>
<dbReference type="CDD" id="cd00567">
    <property type="entry name" value="ACAD"/>
    <property type="match status" value="1"/>
</dbReference>
<dbReference type="InterPro" id="IPR036250">
    <property type="entry name" value="AcylCo_DH-like_C"/>
</dbReference>
<dbReference type="InterPro" id="IPR009075">
    <property type="entry name" value="AcylCo_DH/oxidase_C"/>
</dbReference>
<comment type="caution">
    <text evidence="8">The sequence shown here is derived from an EMBL/GenBank/DDBJ whole genome shotgun (WGS) entry which is preliminary data.</text>
</comment>
<dbReference type="InterPro" id="IPR046373">
    <property type="entry name" value="Acyl-CoA_Oxase/DH_mid-dom_sf"/>
</dbReference>
<evidence type="ECO:0000256" key="2">
    <source>
        <dbReference type="ARBA" id="ARBA00009347"/>
    </source>
</evidence>
<evidence type="ECO:0000313" key="9">
    <source>
        <dbReference type="Proteomes" id="UP000186438"/>
    </source>
</evidence>
<dbReference type="GO" id="GO:0050660">
    <property type="term" value="F:flavin adenine dinucleotide binding"/>
    <property type="evidence" value="ECO:0007669"/>
    <property type="project" value="InterPro"/>
</dbReference>
<dbReference type="EMBL" id="MPNT01000001">
    <property type="protein sequence ID" value="OJZ76158.1"/>
    <property type="molecule type" value="Genomic_DNA"/>
</dbReference>
<evidence type="ECO:0000259" key="6">
    <source>
        <dbReference type="Pfam" id="PF00441"/>
    </source>
</evidence>
<evidence type="ECO:0000256" key="5">
    <source>
        <dbReference type="ARBA" id="ARBA00023002"/>
    </source>
</evidence>
<dbReference type="SUPFAM" id="SSF47203">
    <property type="entry name" value="Acyl-CoA dehydrogenase C-terminal domain-like"/>
    <property type="match status" value="1"/>
</dbReference>
<dbReference type="Gene3D" id="2.40.110.10">
    <property type="entry name" value="Butyryl-CoA Dehydrogenase, subunit A, domain 2"/>
    <property type="match status" value="1"/>
</dbReference>
<keyword evidence="5" id="KW-0560">Oxidoreductase</keyword>
<feature type="domain" description="Acyl-CoA dehydrogenase/oxidase N-terminal" evidence="7">
    <location>
        <begin position="6"/>
        <end position="119"/>
    </location>
</feature>
<dbReference type="InterPro" id="IPR013786">
    <property type="entry name" value="AcylCoA_DH/ox_N"/>
</dbReference>
<dbReference type="AlphaFoldDB" id="A0A1Q4I2P0"/>
<dbReference type="Gene3D" id="1.20.140.10">
    <property type="entry name" value="Butyryl-CoA Dehydrogenase, subunit A, domain 3"/>
    <property type="match status" value="1"/>
</dbReference>
<dbReference type="InterPro" id="IPR037069">
    <property type="entry name" value="AcylCoA_DH/ox_N_sf"/>
</dbReference>